<dbReference type="SUPFAM" id="SSF55124">
    <property type="entry name" value="Nitrite/Sulfite reductase N-terminal domain-like"/>
    <property type="match status" value="1"/>
</dbReference>
<dbReference type="Proteomes" id="UP000254487">
    <property type="component" value="Unassembled WGS sequence"/>
</dbReference>
<keyword evidence="4" id="KW-0408">Iron</keyword>
<keyword evidence="3" id="KW-0560">Oxidoreductase</keyword>
<dbReference type="InterPro" id="IPR052034">
    <property type="entry name" value="NasD-like"/>
</dbReference>
<dbReference type="InterPro" id="IPR005117">
    <property type="entry name" value="NiRdtase/SiRdtase_haem-b_fer"/>
</dbReference>
<evidence type="ECO:0000256" key="5">
    <source>
        <dbReference type="ARBA" id="ARBA00023014"/>
    </source>
</evidence>
<feature type="domain" description="Nitrite/Sulfite reductase ferredoxin-like" evidence="6">
    <location>
        <begin position="58"/>
        <end position="118"/>
    </location>
</feature>
<organism evidence="7 8">
    <name type="scientific">Klebsiella pneumoniae subsp. ozaenae</name>
    <dbReference type="NCBI Taxonomy" id="574"/>
    <lineage>
        <taxon>Bacteria</taxon>
        <taxon>Pseudomonadati</taxon>
        <taxon>Pseudomonadota</taxon>
        <taxon>Gammaproteobacteria</taxon>
        <taxon>Enterobacterales</taxon>
        <taxon>Enterobacteriaceae</taxon>
        <taxon>Klebsiella/Raoultella group</taxon>
        <taxon>Klebsiella</taxon>
        <taxon>Klebsiella pneumoniae complex</taxon>
    </lineage>
</organism>
<dbReference type="PANTHER" id="PTHR43809">
    <property type="entry name" value="NITRITE REDUCTASE (NADH) LARGE SUBUNIT"/>
    <property type="match status" value="1"/>
</dbReference>
<evidence type="ECO:0000256" key="4">
    <source>
        <dbReference type="ARBA" id="ARBA00023004"/>
    </source>
</evidence>
<protein>
    <submittedName>
        <fullName evidence="7">Nitrite reductase subunit NirD</fullName>
    </submittedName>
</protein>
<accession>A0A377YXB4</accession>
<dbReference type="GO" id="GO:0016491">
    <property type="term" value="F:oxidoreductase activity"/>
    <property type="evidence" value="ECO:0007669"/>
    <property type="project" value="UniProtKB-KW"/>
</dbReference>
<proteinExistence type="predicted"/>
<keyword evidence="5" id="KW-0411">Iron-sulfur</keyword>
<dbReference type="InterPro" id="IPR036136">
    <property type="entry name" value="Nit/Sulf_reduc_fer-like_dom_sf"/>
</dbReference>
<name>A0A377YXB4_KLEPO</name>
<evidence type="ECO:0000313" key="8">
    <source>
        <dbReference type="Proteomes" id="UP000254487"/>
    </source>
</evidence>
<keyword evidence="2" id="KW-0479">Metal-binding</keyword>
<dbReference type="GO" id="GO:0046872">
    <property type="term" value="F:metal ion binding"/>
    <property type="evidence" value="ECO:0007669"/>
    <property type="project" value="UniProtKB-KW"/>
</dbReference>
<sequence>MEGIKTFDELLEKHGQGYGCEVCKPTVGSLLASCWNEYILKPQHTPLQDSNDNFLANIQKDGTYSVIPRSAGGEITPEGLVAVGRIAREFNLYTKITGSQRIGLFGAQKDDLPKTLAAAN</sequence>
<dbReference type="GO" id="GO:0051536">
    <property type="term" value="F:iron-sulfur cluster binding"/>
    <property type="evidence" value="ECO:0007669"/>
    <property type="project" value="UniProtKB-KW"/>
</dbReference>
<evidence type="ECO:0000259" key="6">
    <source>
        <dbReference type="Pfam" id="PF03460"/>
    </source>
</evidence>
<gene>
    <name evidence="7" type="ORF">NCTC10313_00719</name>
</gene>
<reference evidence="7 8" key="1">
    <citation type="submission" date="2018-06" db="EMBL/GenBank/DDBJ databases">
        <authorList>
            <consortium name="Pathogen Informatics"/>
            <person name="Doyle S."/>
        </authorList>
    </citation>
    <scope>NUCLEOTIDE SEQUENCE [LARGE SCALE GENOMIC DNA]</scope>
    <source>
        <strain evidence="7 8">NCTC10313</strain>
    </source>
</reference>
<dbReference type="EMBL" id="UGLW01000003">
    <property type="protein sequence ID" value="STU55457.1"/>
    <property type="molecule type" value="Genomic_DNA"/>
</dbReference>
<dbReference type="AlphaFoldDB" id="A0A377YXB4"/>
<evidence type="ECO:0000256" key="1">
    <source>
        <dbReference type="ARBA" id="ARBA00022617"/>
    </source>
</evidence>
<dbReference type="Pfam" id="PF03460">
    <property type="entry name" value="NIR_SIR_ferr"/>
    <property type="match status" value="1"/>
</dbReference>
<keyword evidence="1" id="KW-0349">Heme</keyword>
<evidence type="ECO:0000313" key="7">
    <source>
        <dbReference type="EMBL" id="STU55457.1"/>
    </source>
</evidence>
<evidence type="ECO:0000256" key="3">
    <source>
        <dbReference type="ARBA" id="ARBA00023002"/>
    </source>
</evidence>
<evidence type="ECO:0000256" key="2">
    <source>
        <dbReference type="ARBA" id="ARBA00022723"/>
    </source>
</evidence>
<dbReference type="PANTHER" id="PTHR43809:SF1">
    <property type="entry name" value="NITRITE REDUCTASE (NADH) LARGE SUBUNIT"/>
    <property type="match status" value="1"/>
</dbReference>